<sequence>MVRFVRFFLMLLVKLLSVLFYRFKLNWLSEERFDRFSDVQLIVFLNHTSLFEPLFIGAAPIPVLWRLSGDLLAPGADITLNDRPIAGKIYHSLLPGLIPITRKKDESWHNFMNLVTKDNLVAILPEGRMKRRDGMDKHGKPMTVRGGVADILEKKHKGKILFIYSGGLHHIQSPGQILPKVFKVIRANLQIMNIDEYKASLPFEFGHDFRDEVVKDMQKRLDTHVPLEK</sequence>
<dbReference type="EMBL" id="AAQH01000008">
    <property type="protein sequence ID" value="EAT12257.1"/>
    <property type="molecule type" value="Genomic_DNA"/>
</dbReference>
<dbReference type="Proteomes" id="UP000004263">
    <property type="component" value="Unassembled WGS sequence"/>
</dbReference>
<name>Q1N2A7_9GAMM</name>
<dbReference type="AlphaFoldDB" id="Q1N2A7"/>
<accession>Q1N2A7</accession>
<evidence type="ECO:0000313" key="1">
    <source>
        <dbReference type="EMBL" id="EAT12257.1"/>
    </source>
</evidence>
<dbReference type="SUPFAM" id="SSF69593">
    <property type="entry name" value="Glycerol-3-phosphate (1)-acyltransferase"/>
    <property type="match status" value="1"/>
</dbReference>
<gene>
    <name evidence="1" type="ORF">RED65_15498</name>
</gene>
<proteinExistence type="predicted"/>
<organism evidence="1 2">
    <name type="scientific">Bermanella marisrubri</name>
    <dbReference type="NCBI Taxonomy" id="207949"/>
    <lineage>
        <taxon>Bacteria</taxon>
        <taxon>Pseudomonadati</taxon>
        <taxon>Pseudomonadota</taxon>
        <taxon>Gammaproteobacteria</taxon>
        <taxon>Oceanospirillales</taxon>
        <taxon>Oceanospirillaceae</taxon>
        <taxon>Bermanella</taxon>
    </lineage>
</organism>
<dbReference type="RefSeq" id="WP_007018309.1">
    <property type="nucleotide sequence ID" value="NZ_CH724116.1"/>
</dbReference>
<dbReference type="STRING" id="207949.RED65_15498"/>
<dbReference type="OrthoDB" id="323962at2"/>
<comment type="caution">
    <text evidence="1">The sequence shown here is derived from an EMBL/GenBank/DDBJ whole genome shotgun (WGS) entry which is preliminary data.</text>
</comment>
<protein>
    <recommendedName>
        <fullName evidence="3">Phospholipid/glycerol acyltransferase domain-containing protein</fullName>
    </recommendedName>
</protein>
<reference evidence="1 2" key="1">
    <citation type="submission" date="2006-03" db="EMBL/GenBank/DDBJ databases">
        <authorList>
            <person name="Pinhassi J."/>
            <person name="Pedros-Alio C."/>
            <person name="Ferriera S."/>
            <person name="Johnson J."/>
            <person name="Kravitz S."/>
            <person name="Halpern A."/>
            <person name="Remington K."/>
            <person name="Beeson K."/>
            <person name="Tran B."/>
            <person name="Rogers Y.-H."/>
            <person name="Friedman R."/>
            <person name="Venter J.C."/>
        </authorList>
    </citation>
    <scope>NUCLEOTIDE SEQUENCE [LARGE SCALE GENOMIC DNA]</scope>
    <source>
        <strain evidence="1 2">RED65</strain>
    </source>
</reference>
<dbReference type="HOGENOM" id="CLU_1207896_0_0_6"/>
<evidence type="ECO:0008006" key="3">
    <source>
        <dbReference type="Google" id="ProtNLM"/>
    </source>
</evidence>
<evidence type="ECO:0000313" key="2">
    <source>
        <dbReference type="Proteomes" id="UP000004263"/>
    </source>
</evidence>
<keyword evidence="2" id="KW-1185">Reference proteome</keyword>